<dbReference type="OrthoDB" id="9801469at2"/>
<proteinExistence type="inferred from homology"/>
<gene>
    <name evidence="4" type="ORF">EDC28_11725</name>
</gene>
<evidence type="ECO:0000313" key="5">
    <source>
        <dbReference type="Proteomes" id="UP000268033"/>
    </source>
</evidence>
<evidence type="ECO:0000256" key="2">
    <source>
        <dbReference type="ARBA" id="ARBA00074073"/>
    </source>
</evidence>
<dbReference type="InterPro" id="IPR002634">
    <property type="entry name" value="BolA"/>
</dbReference>
<keyword evidence="5" id="KW-1185">Reference proteome</keyword>
<evidence type="ECO:0000256" key="1">
    <source>
        <dbReference type="ARBA" id="ARBA00005578"/>
    </source>
</evidence>
<comment type="similarity">
    <text evidence="1 3">Belongs to the BolA/IbaG family.</text>
</comment>
<reference evidence="4 5" key="1">
    <citation type="submission" date="2018-11" db="EMBL/GenBank/DDBJ databases">
        <title>Genomic Encyclopedia of Type Strains, Phase IV (KMG-IV): sequencing the most valuable type-strain genomes for metagenomic binning, comparative biology and taxonomic classification.</title>
        <authorList>
            <person name="Goeker M."/>
        </authorList>
    </citation>
    <scope>NUCLEOTIDE SEQUENCE [LARGE SCALE GENOMIC DNA]</scope>
    <source>
        <strain evidence="4 5">DSM 21945</strain>
    </source>
</reference>
<accession>A0A3N1NS77</accession>
<dbReference type="STRING" id="584787.GCA_001247655_01364"/>
<dbReference type="RefSeq" id="WP_050660242.1">
    <property type="nucleotide sequence ID" value="NZ_LFWC01000016.1"/>
</dbReference>
<dbReference type="PIRSF" id="PIRSF003113">
    <property type="entry name" value="BolA"/>
    <property type="match status" value="1"/>
</dbReference>
<dbReference type="InterPro" id="IPR050961">
    <property type="entry name" value="BolA/IbaG_stress_morph_reg"/>
</dbReference>
<dbReference type="Proteomes" id="UP000268033">
    <property type="component" value="Unassembled WGS sequence"/>
</dbReference>
<dbReference type="NCBIfam" id="NF008638">
    <property type="entry name" value="PRK11628.1"/>
    <property type="match status" value="1"/>
</dbReference>
<dbReference type="GO" id="GO:0005829">
    <property type="term" value="C:cytosol"/>
    <property type="evidence" value="ECO:0007669"/>
    <property type="project" value="TreeGrafter"/>
</dbReference>
<dbReference type="AlphaFoldDB" id="A0A3N1NS77"/>
<dbReference type="PANTHER" id="PTHR46229">
    <property type="entry name" value="BOLA TRANSCRIPTION REGULATOR"/>
    <property type="match status" value="1"/>
</dbReference>
<evidence type="ECO:0000313" key="4">
    <source>
        <dbReference type="EMBL" id="ROQ18759.1"/>
    </source>
</evidence>
<dbReference type="Pfam" id="PF01722">
    <property type="entry name" value="BolA"/>
    <property type="match status" value="1"/>
</dbReference>
<evidence type="ECO:0000256" key="3">
    <source>
        <dbReference type="RuleBase" id="RU003860"/>
    </source>
</evidence>
<comment type="caution">
    <text evidence="4">The sequence shown here is derived from an EMBL/GenBank/DDBJ whole genome shotgun (WGS) entry which is preliminary data.</text>
</comment>
<dbReference type="PANTHER" id="PTHR46229:SF2">
    <property type="entry name" value="BOLA-LIKE PROTEIN 1"/>
    <property type="match status" value="1"/>
</dbReference>
<dbReference type="Gene3D" id="3.30.300.90">
    <property type="entry name" value="BolA-like"/>
    <property type="match status" value="1"/>
</dbReference>
<protein>
    <recommendedName>
        <fullName evidence="2">DNA-binding transcriptional regulator BolA</fullName>
    </recommendedName>
</protein>
<name>A0A3N1NS77_9GAMM</name>
<dbReference type="EMBL" id="RJUL01000017">
    <property type="protein sequence ID" value="ROQ18759.1"/>
    <property type="molecule type" value="Genomic_DNA"/>
</dbReference>
<dbReference type="GO" id="GO:1990229">
    <property type="term" value="C:iron-sulfur cluster assembly complex"/>
    <property type="evidence" value="ECO:0007669"/>
    <property type="project" value="UniProtKB-ARBA"/>
</dbReference>
<dbReference type="GO" id="GO:0006351">
    <property type="term" value="P:DNA-templated transcription"/>
    <property type="evidence" value="ECO:0007669"/>
    <property type="project" value="TreeGrafter"/>
</dbReference>
<dbReference type="SUPFAM" id="SSF82657">
    <property type="entry name" value="BolA-like"/>
    <property type="match status" value="1"/>
</dbReference>
<organism evidence="4 5">
    <name type="scientific">Gallaecimonas pentaromativorans</name>
    <dbReference type="NCBI Taxonomy" id="584787"/>
    <lineage>
        <taxon>Bacteria</taxon>
        <taxon>Pseudomonadati</taxon>
        <taxon>Pseudomonadota</taxon>
        <taxon>Gammaproteobacteria</taxon>
        <taxon>Enterobacterales</taxon>
        <taxon>Gallaecimonadaceae</taxon>
        <taxon>Gallaecimonas</taxon>
    </lineage>
</organism>
<sequence>MSVQRHIEDKLHVAFKPEHLEVSNESFMHSVPADAETHFKVVIVSSEFDGQRLVSRHRAVNHTLAEELAGPVHALALHTYTPEEWQQYYGQVPASPACLGGSKLG</sequence>
<dbReference type="FunFam" id="3.30.300.90:FF:000001">
    <property type="entry name" value="Transcriptional regulator BolA"/>
    <property type="match status" value="1"/>
</dbReference>
<dbReference type="InterPro" id="IPR036065">
    <property type="entry name" value="BolA-like_sf"/>
</dbReference>